<dbReference type="Proteomes" id="UP000509704">
    <property type="component" value="Chromosome 1"/>
</dbReference>
<proteinExistence type="predicted"/>
<keyword evidence="3" id="KW-1185">Reference proteome</keyword>
<dbReference type="GO" id="GO:0007021">
    <property type="term" value="P:tubulin complex assembly"/>
    <property type="evidence" value="ECO:0007669"/>
    <property type="project" value="TreeGrafter"/>
</dbReference>
<reference evidence="2 3" key="1">
    <citation type="submission" date="2020-07" db="EMBL/GenBank/DDBJ databases">
        <title>The yeast mating-type switching endonuclease HO is a domesticated member of an unorthodox homing genetic element family.</title>
        <authorList>
            <person name="Coughlan A.Y."/>
            <person name="Lombardi L."/>
            <person name="Braun-Galleani S."/>
            <person name="Martos A.R."/>
            <person name="Galeote V."/>
            <person name="Bigey F."/>
            <person name="Dequin S."/>
            <person name="Byrne K.P."/>
            <person name="Wolfe K.H."/>
        </authorList>
    </citation>
    <scope>NUCLEOTIDE SEQUENCE [LARGE SCALE GENOMIC DNA]</scope>
    <source>
        <strain evidence="2 3">NRRL Y-6702</strain>
    </source>
</reference>
<dbReference type="GO" id="GO:0005737">
    <property type="term" value="C:cytoplasm"/>
    <property type="evidence" value="ECO:0007669"/>
    <property type="project" value="TreeGrafter"/>
</dbReference>
<dbReference type="PROSITE" id="PS51329">
    <property type="entry name" value="C_CAP_COFACTOR_C"/>
    <property type="match status" value="1"/>
</dbReference>
<dbReference type="InterPro" id="IPR027684">
    <property type="entry name" value="TBCC"/>
</dbReference>
<evidence type="ECO:0000313" key="2">
    <source>
        <dbReference type="EMBL" id="QLG70727.1"/>
    </source>
</evidence>
<gene>
    <name evidence="2" type="ORF">HG535_0A06690</name>
</gene>
<sequence>MSSKASSEFETIRNALQSEIETNDNLAEFIIKVNELHKYLIDISPGLSSHEKEKYGIDITNLVQQIADKERLKEQVKPKIFQFKGKERTSDDTRTPAGDVPVIEEEMLHNEITTGADIVLREPNCSFLDLSRCKVSSGPNPAHPTKAGSLTFHRIADTVINLQELPFQTGSIFISECQDSVVVFNVPTDGHLQVRLHNLRNCKLLISSQHPQTVIMEGCEKCCFHSSTQPNIVIRDFSNINLENDNTSTATSCQFLDFDLLNLDTAAIRERYIHD</sequence>
<dbReference type="AlphaFoldDB" id="A0A7H9AX72"/>
<dbReference type="KEGG" id="zmk:HG535_0A06690"/>
<accession>A0A7H9AX72</accession>
<evidence type="ECO:0000313" key="3">
    <source>
        <dbReference type="Proteomes" id="UP000509704"/>
    </source>
</evidence>
<dbReference type="OrthoDB" id="4035763at2759"/>
<organism evidence="2 3">
    <name type="scientific">Zygotorulaspora mrakii</name>
    <name type="common">Zygosaccharomyces mrakii</name>
    <dbReference type="NCBI Taxonomy" id="42260"/>
    <lineage>
        <taxon>Eukaryota</taxon>
        <taxon>Fungi</taxon>
        <taxon>Dikarya</taxon>
        <taxon>Ascomycota</taxon>
        <taxon>Saccharomycotina</taxon>
        <taxon>Saccharomycetes</taxon>
        <taxon>Saccharomycetales</taxon>
        <taxon>Saccharomycetaceae</taxon>
        <taxon>Zygotorulaspora</taxon>
    </lineage>
</organism>
<name>A0A7H9AX72_ZYGMR</name>
<dbReference type="InterPro" id="IPR017901">
    <property type="entry name" value="C-CAP_CF_C-like"/>
</dbReference>
<protein>
    <recommendedName>
        <fullName evidence="1">C-CAP/cofactor C-like domain-containing protein</fullName>
    </recommendedName>
</protein>
<feature type="domain" description="C-CAP/cofactor C-like" evidence="1">
    <location>
        <begin position="123"/>
        <end position="260"/>
    </location>
</feature>
<dbReference type="EMBL" id="CP058604">
    <property type="protein sequence ID" value="QLG70727.1"/>
    <property type="molecule type" value="Genomic_DNA"/>
</dbReference>
<dbReference type="GeneID" id="59234363"/>
<dbReference type="PANTHER" id="PTHR15139:SF0">
    <property type="entry name" value="TUBULIN-SPECIFIC CHAPERONE C"/>
    <property type="match status" value="1"/>
</dbReference>
<dbReference type="Gene3D" id="2.160.20.70">
    <property type="match status" value="1"/>
</dbReference>
<dbReference type="RefSeq" id="XP_037142455.1">
    <property type="nucleotide sequence ID" value="XM_037286560.1"/>
</dbReference>
<evidence type="ECO:0000259" key="1">
    <source>
        <dbReference type="PROSITE" id="PS51329"/>
    </source>
</evidence>
<dbReference type="PANTHER" id="PTHR15139">
    <property type="entry name" value="TUBULIN FOLDING COFACTOR C"/>
    <property type="match status" value="1"/>
</dbReference>
<dbReference type="GO" id="GO:0007023">
    <property type="term" value="P:post-chaperonin tubulin folding pathway"/>
    <property type="evidence" value="ECO:0007669"/>
    <property type="project" value="InterPro"/>
</dbReference>
<dbReference type="InterPro" id="IPR016098">
    <property type="entry name" value="CAP/MinC_C"/>
</dbReference>